<dbReference type="STRING" id="74649.A0A2P6QI04"/>
<gene>
    <name evidence="2" type="ORF">RchiOBHm_Chr5g0061561</name>
</gene>
<dbReference type="OMA" id="WIQMTRI"/>
<dbReference type="SUPFAM" id="SSF49590">
    <property type="entry name" value="PHL pollen allergen"/>
    <property type="match status" value="1"/>
</dbReference>
<accession>A0A2P6QI04</accession>
<keyword evidence="3" id="KW-1185">Reference proteome</keyword>
<protein>
    <submittedName>
        <fullName evidence="2">Putative expansin, cellulose-binding-like domain-containing protein</fullName>
    </submittedName>
</protein>
<dbReference type="AlphaFoldDB" id="A0A2P6QI04"/>
<name>A0A2P6QI04_ROSCH</name>
<dbReference type="Proteomes" id="UP000238479">
    <property type="component" value="Chromosome 5"/>
</dbReference>
<dbReference type="EMBL" id="PDCK01000043">
    <property type="protein sequence ID" value="PRQ33793.1"/>
    <property type="molecule type" value="Genomic_DNA"/>
</dbReference>
<dbReference type="Gramene" id="PRQ33793">
    <property type="protein sequence ID" value="PRQ33793"/>
    <property type="gene ID" value="RchiOBHm_Chr5g0061561"/>
</dbReference>
<dbReference type="InterPro" id="IPR036749">
    <property type="entry name" value="Expansin_CBD_sf"/>
</dbReference>
<dbReference type="PANTHER" id="PTHR31867">
    <property type="entry name" value="EXPANSIN-A15"/>
    <property type="match status" value="1"/>
</dbReference>
<dbReference type="InterPro" id="IPR002963">
    <property type="entry name" value="Expansin"/>
</dbReference>
<proteinExistence type="predicted"/>
<reference evidence="2 3" key="1">
    <citation type="journal article" date="2018" name="Nat. Genet.">
        <title>The Rosa genome provides new insights in the design of modern roses.</title>
        <authorList>
            <person name="Bendahmane M."/>
        </authorList>
    </citation>
    <scope>NUCLEOTIDE SEQUENCE [LARGE SCALE GENOMIC DNA]</scope>
    <source>
        <strain evidence="3">cv. Old Blush</strain>
    </source>
</reference>
<dbReference type="Gene3D" id="2.60.40.760">
    <property type="entry name" value="Expansin, cellulose-binding-like domain"/>
    <property type="match status" value="1"/>
</dbReference>
<dbReference type="PROSITE" id="PS50843">
    <property type="entry name" value="EXPANSIN_CBD"/>
    <property type="match status" value="1"/>
</dbReference>
<dbReference type="GO" id="GO:0009664">
    <property type="term" value="P:plant-type cell wall organization"/>
    <property type="evidence" value="ECO:0007669"/>
    <property type="project" value="InterPro"/>
</dbReference>
<dbReference type="InterPro" id="IPR007117">
    <property type="entry name" value="Expansin_CBD"/>
</dbReference>
<evidence type="ECO:0000313" key="3">
    <source>
        <dbReference type="Proteomes" id="UP000238479"/>
    </source>
</evidence>
<organism evidence="2 3">
    <name type="scientific">Rosa chinensis</name>
    <name type="common">China rose</name>
    <dbReference type="NCBI Taxonomy" id="74649"/>
    <lineage>
        <taxon>Eukaryota</taxon>
        <taxon>Viridiplantae</taxon>
        <taxon>Streptophyta</taxon>
        <taxon>Embryophyta</taxon>
        <taxon>Tracheophyta</taxon>
        <taxon>Spermatophyta</taxon>
        <taxon>Magnoliopsida</taxon>
        <taxon>eudicotyledons</taxon>
        <taxon>Gunneridae</taxon>
        <taxon>Pentapetalae</taxon>
        <taxon>rosids</taxon>
        <taxon>fabids</taxon>
        <taxon>Rosales</taxon>
        <taxon>Rosaceae</taxon>
        <taxon>Rosoideae</taxon>
        <taxon>Rosoideae incertae sedis</taxon>
        <taxon>Rosa</taxon>
    </lineage>
</organism>
<comment type="caution">
    <text evidence="2">The sequence shown here is derived from an EMBL/GenBank/DDBJ whole genome shotgun (WGS) entry which is preliminary data.</text>
</comment>
<feature type="domain" description="Expansin-like CBD" evidence="1">
    <location>
        <begin position="27"/>
        <end position="99"/>
    </location>
</feature>
<sequence>MVPVMYHRVPCAKYGGVKFQIVKGDSSVMRVLLYNVAGAGDVSDVKIKGSTTSGWIQMTRIQGQTSQIGNKLQGQSLSFLVTTSDGKMVEFDNIVSENW</sequence>
<evidence type="ECO:0000259" key="1">
    <source>
        <dbReference type="PROSITE" id="PS50843"/>
    </source>
</evidence>
<evidence type="ECO:0000313" key="2">
    <source>
        <dbReference type="EMBL" id="PRQ33793.1"/>
    </source>
</evidence>
<dbReference type="Pfam" id="PF01357">
    <property type="entry name" value="Expansin_C"/>
    <property type="match status" value="1"/>
</dbReference>